<feature type="compositionally biased region" description="Basic and acidic residues" evidence="1">
    <location>
        <begin position="623"/>
        <end position="639"/>
    </location>
</feature>
<feature type="region of interest" description="Disordered" evidence="1">
    <location>
        <begin position="1"/>
        <end position="236"/>
    </location>
</feature>
<name>A0A9P6F1H0_9FUNG</name>
<dbReference type="Proteomes" id="UP000723463">
    <property type="component" value="Unassembled WGS sequence"/>
</dbReference>
<dbReference type="EMBL" id="JAAAXW010000187">
    <property type="protein sequence ID" value="KAF9540797.1"/>
    <property type="molecule type" value="Genomic_DNA"/>
</dbReference>
<proteinExistence type="predicted"/>
<feature type="compositionally biased region" description="Acidic residues" evidence="1">
    <location>
        <begin position="12"/>
        <end position="30"/>
    </location>
</feature>
<comment type="caution">
    <text evidence="2">The sequence shown here is derived from an EMBL/GenBank/DDBJ whole genome shotgun (WGS) entry which is preliminary data.</text>
</comment>
<feature type="compositionally biased region" description="Basic residues" evidence="1">
    <location>
        <begin position="168"/>
        <end position="182"/>
    </location>
</feature>
<feature type="compositionally biased region" description="Pro residues" evidence="1">
    <location>
        <begin position="44"/>
        <end position="61"/>
    </location>
</feature>
<feature type="compositionally biased region" description="Low complexity" evidence="1">
    <location>
        <begin position="217"/>
        <end position="226"/>
    </location>
</feature>
<evidence type="ECO:0000256" key="1">
    <source>
        <dbReference type="SAM" id="MobiDB-lite"/>
    </source>
</evidence>
<reference evidence="2" key="1">
    <citation type="journal article" date="2020" name="Fungal Divers.">
        <title>Resolving the Mortierellaceae phylogeny through synthesis of multi-gene phylogenetics and phylogenomics.</title>
        <authorList>
            <person name="Vandepol N."/>
            <person name="Liber J."/>
            <person name="Desiro A."/>
            <person name="Na H."/>
            <person name="Kennedy M."/>
            <person name="Barry K."/>
            <person name="Grigoriev I.V."/>
            <person name="Miller A.N."/>
            <person name="O'Donnell K."/>
            <person name="Stajich J.E."/>
            <person name="Bonito G."/>
        </authorList>
    </citation>
    <scope>NUCLEOTIDE SEQUENCE</scope>
    <source>
        <strain evidence="2">NRRL 2591</strain>
    </source>
</reference>
<dbReference type="AlphaFoldDB" id="A0A9P6F1H0"/>
<feature type="compositionally biased region" description="Basic and acidic residues" evidence="1">
    <location>
        <begin position="1"/>
        <end position="11"/>
    </location>
</feature>
<feature type="compositionally biased region" description="Low complexity" evidence="1">
    <location>
        <begin position="33"/>
        <end position="43"/>
    </location>
</feature>
<feature type="region of interest" description="Disordered" evidence="1">
    <location>
        <begin position="623"/>
        <end position="648"/>
    </location>
</feature>
<accession>A0A9P6F1H0</accession>
<evidence type="ECO:0000313" key="3">
    <source>
        <dbReference type="Proteomes" id="UP000723463"/>
    </source>
</evidence>
<evidence type="ECO:0000313" key="2">
    <source>
        <dbReference type="EMBL" id="KAF9540797.1"/>
    </source>
</evidence>
<gene>
    <name evidence="2" type="ORF">EC957_003719</name>
</gene>
<protein>
    <submittedName>
        <fullName evidence="2">Uncharacterized protein</fullName>
    </submittedName>
</protein>
<organism evidence="2 3">
    <name type="scientific">Mortierella hygrophila</name>
    <dbReference type="NCBI Taxonomy" id="979708"/>
    <lineage>
        <taxon>Eukaryota</taxon>
        <taxon>Fungi</taxon>
        <taxon>Fungi incertae sedis</taxon>
        <taxon>Mucoromycota</taxon>
        <taxon>Mortierellomycotina</taxon>
        <taxon>Mortierellomycetes</taxon>
        <taxon>Mortierellales</taxon>
        <taxon>Mortierellaceae</taxon>
        <taxon>Mortierella</taxon>
    </lineage>
</organism>
<keyword evidence="3" id="KW-1185">Reference proteome</keyword>
<sequence length="797" mass="88179">MPRRICNKDVQENSEAESDDDDIYQEEDRDESTSPTLSQSPSQSPSPTPSLSPLPETPPPRRTTRSTTTKVKKAVAIIPKTPKTPKTPRAIVTRTRVIKETTASGRGDHADADMESVGDTESETGPQLLKTPTTKKPRPRTKKEAVTGRGKAHPEGGEVESEGDVKSVKKPTPKKPRAKTKGRGAEDQPVEGEFDAKPVKTITSKRSRAKSEKSRAASEQARTPATPKKPRAPRPKKIMKASAAVAATTPLIASIQENDDGGGSFVGLPSKVSFPLDSIMDGIETYRSAAGVLKTSNWDCEMMAMPLQEQTRFERCAALEKGNRPNTFIVNTKLPRKNQQPSFGHFHALCTPLATIEDVTKTVDKTYDVASQNLLGAMRLTRRALEDQAHAIQFHTVAFQVFGQGLLMTESQCQILFPQEQFADLATRSVLSLLPSLQAPSASAVTPPSFMFVPQAQANTSAQDENLLINVVSNMRRGLESPLGQSGYGPAMTRSLSYSSYIPSSGPFSPTFPSPPSTPTRCPMAAPIPIQHSVASTVPWLSSSDFANDSVQPSIFAHDRQGFPITTPPPRSSLSSAQASEPLYAPCISTSLSAMMSAENQHSSLHALKEARRKALYEHFQRRHDESATRDGTHGRQRDLTPSQQQESRLVMSTLAGQPEHRIQQPEHRIQQPEHRIQQPEHRIQQQYEQQQYEQQYEQQQYDQLHNHEVETGYLKTTAVVGEETRIKDEGPRQLQVQLTSSLWSEVKERSTNLYLKAVKSYEDSRSADRIASESNDQFMEASKRWYALIGHAFPYD</sequence>
<feature type="compositionally biased region" description="Basic and acidic residues" evidence="1">
    <location>
        <begin position="142"/>
        <end position="156"/>
    </location>
</feature>
<feature type="compositionally biased region" description="Acidic residues" evidence="1">
    <location>
        <begin position="113"/>
        <end position="122"/>
    </location>
</feature>